<feature type="domain" description="SDE2-like" evidence="10">
    <location>
        <begin position="83"/>
        <end position="186"/>
    </location>
</feature>
<gene>
    <name evidence="11" type="ORF">DFQ27_005197</name>
</gene>
<dbReference type="Proteomes" id="UP000807716">
    <property type="component" value="Unassembled WGS sequence"/>
</dbReference>
<dbReference type="AlphaFoldDB" id="A0A9P6Q3J0"/>
<evidence type="ECO:0000256" key="1">
    <source>
        <dbReference type="ARBA" id="ARBA00004123"/>
    </source>
</evidence>
<keyword evidence="5" id="KW-0507">mRNA processing</keyword>
<evidence type="ECO:0000259" key="10">
    <source>
        <dbReference type="Pfam" id="PF22782"/>
    </source>
</evidence>
<evidence type="ECO:0000256" key="3">
    <source>
        <dbReference type="ARBA" id="ARBA00008726"/>
    </source>
</evidence>
<keyword evidence="7" id="KW-0539">Nucleus</keyword>
<comment type="caution">
    <text evidence="11">The sequence shown here is derived from an EMBL/GenBank/DDBJ whole genome shotgun (WGS) entry which is preliminary data.</text>
</comment>
<feature type="compositionally biased region" description="Low complexity" evidence="9">
    <location>
        <begin position="268"/>
        <end position="279"/>
    </location>
</feature>
<feature type="region of interest" description="Disordered" evidence="9">
    <location>
        <begin position="184"/>
        <end position="297"/>
    </location>
</feature>
<dbReference type="Pfam" id="PF22782">
    <property type="entry name" value="SDE2"/>
    <property type="match status" value="1"/>
</dbReference>
<organism evidence="11 12">
    <name type="scientific">Actinomortierella ambigua</name>
    <dbReference type="NCBI Taxonomy" id="1343610"/>
    <lineage>
        <taxon>Eukaryota</taxon>
        <taxon>Fungi</taxon>
        <taxon>Fungi incertae sedis</taxon>
        <taxon>Mucoromycota</taxon>
        <taxon>Mortierellomycotina</taxon>
        <taxon>Mortierellomycetes</taxon>
        <taxon>Mortierellales</taxon>
        <taxon>Mortierellaceae</taxon>
        <taxon>Actinomortierella</taxon>
    </lineage>
</organism>
<dbReference type="OrthoDB" id="547031at2759"/>
<evidence type="ECO:0000256" key="9">
    <source>
        <dbReference type="SAM" id="MobiDB-lite"/>
    </source>
</evidence>
<dbReference type="PANTHER" id="PTHR12786:SF1">
    <property type="entry name" value="SPLICING REGULATOR SDE2"/>
    <property type="match status" value="1"/>
</dbReference>
<feature type="compositionally biased region" description="Acidic residues" evidence="9">
    <location>
        <begin position="227"/>
        <end position="258"/>
    </location>
</feature>
<dbReference type="GO" id="GO:0005737">
    <property type="term" value="C:cytoplasm"/>
    <property type="evidence" value="ECO:0007669"/>
    <property type="project" value="UniProtKB-SubCell"/>
</dbReference>
<evidence type="ECO:0000256" key="4">
    <source>
        <dbReference type="ARBA" id="ARBA00022490"/>
    </source>
</evidence>
<keyword evidence="6" id="KW-0508">mRNA splicing</keyword>
<sequence length="297" mass="33060">MDAIVSVFGANPVVVSFERDDQPHLCDLKQRLAELLDIPYEEQRIETAGGFPLTSNSDDDHVPLFNEGDASIKSFGLYLRLSGGKGGFGSMLRAQGGRMSSQKTTNTDACRDLSGRRIRTVNDAKKVADYVQKEAEREKDRKEKLKRKIDEKLEFADRPSKKHRFEDSKFFDESEEQVEGIKNAVAEALKETMRNGTSHKGKGKAKATEPELTKPKKNAQPLGMWDDMSDYESDEDDEADSNDDEDEDSHEEEESEEDETHKEEQAPKAAASSSAAKVNGKAKGKVNSKVKGKVAKK</sequence>
<keyword evidence="4" id="KW-0963">Cytoplasm</keyword>
<evidence type="ECO:0000256" key="6">
    <source>
        <dbReference type="ARBA" id="ARBA00023187"/>
    </source>
</evidence>
<comment type="similarity">
    <text evidence="3">Belongs to the SDE2 family.</text>
</comment>
<feature type="compositionally biased region" description="Basic and acidic residues" evidence="9">
    <location>
        <begin position="159"/>
        <end position="172"/>
    </location>
</feature>
<dbReference type="InterPro" id="IPR051421">
    <property type="entry name" value="RNA_Proc_DNA_Dmg_Regulator"/>
</dbReference>
<comment type="subcellular location">
    <subcellularLocation>
        <location evidence="2">Cytoplasm</location>
    </subcellularLocation>
    <subcellularLocation>
        <location evidence="1">Nucleus</location>
    </subcellularLocation>
</comment>
<keyword evidence="8" id="KW-0131">Cell cycle</keyword>
<evidence type="ECO:0000313" key="11">
    <source>
        <dbReference type="EMBL" id="KAG0257328.1"/>
    </source>
</evidence>
<feature type="compositionally biased region" description="Basic residues" evidence="9">
    <location>
        <begin position="280"/>
        <end position="297"/>
    </location>
</feature>
<feature type="region of interest" description="Disordered" evidence="9">
    <location>
        <begin position="159"/>
        <end position="178"/>
    </location>
</feature>
<dbReference type="PANTHER" id="PTHR12786">
    <property type="entry name" value="SPLICING FACTOR SF3A-RELATED"/>
    <property type="match status" value="1"/>
</dbReference>
<evidence type="ECO:0000256" key="2">
    <source>
        <dbReference type="ARBA" id="ARBA00004496"/>
    </source>
</evidence>
<dbReference type="GO" id="GO:0006397">
    <property type="term" value="P:mRNA processing"/>
    <property type="evidence" value="ECO:0007669"/>
    <property type="project" value="UniProtKB-KW"/>
</dbReference>
<dbReference type="GO" id="GO:0005634">
    <property type="term" value="C:nucleus"/>
    <property type="evidence" value="ECO:0007669"/>
    <property type="project" value="UniProtKB-SubCell"/>
</dbReference>
<keyword evidence="12" id="KW-1185">Reference proteome</keyword>
<proteinExistence type="inferred from homology"/>
<name>A0A9P6Q3J0_9FUNG</name>
<dbReference type="EMBL" id="JAAAJB010000367">
    <property type="protein sequence ID" value="KAG0257328.1"/>
    <property type="molecule type" value="Genomic_DNA"/>
</dbReference>
<evidence type="ECO:0000256" key="8">
    <source>
        <dbReference type="ARBA" id="ARBA00023306"/>
    </source>
</evidence>
<reference evidence="11" key="1">
    <citation type="journal article" date="2020" name="Fungal Divers.">
        <title>Resolving the Mortierellaceae phylogeny through synthesis of multi-gene phylogenetics and phylogenomics.</title>
        <authorList>
            <person name="Vandepol N."/>
            <person name="Liber J."/>
            <person name="Desiro A."/>
            <person name="Na H."/>
            <person name="Kennedy M."/>
            <person name="Barry K."/>
            <person name="Grigoriev I.V."/>
            <person name="Miller A.N."/>
            <person name="O'Donnell K."/>
            <person name="Stajich J.E."/>
            <person name="Bonito G."/>
        </authorList>
    </citation>
    <scope>NUCLEOTIDE SEQUENCE</scope>
    <source>
        <strain evidence="11">BC1065</strain>
    </source>
</reference>
<evidence type="ECO:0000256" key="7">
    <source>
        <dbReference type="ARBA" id="ARBA00023242"/>
    </source>
</evidence>
<dbReference type="GO" id="GO:0008380">
    <property type="term" value="P:RNA splicing"/>
    <property type="evidence" value="ECO:0007669"/>
    <property type="project" value="UniProtKB-KW"/>
</dbReference>
<dbReference type="InterPro" id="IPR053822">
    <property type="entry name" value="SDE2-like_dom"/>
</dbReference>
<evidence type="ECO:0000313" key="12">
    <source>
        <dbReference type="Proteomes" id="UP000807716"/>
    </source>
</evidence>
<accession>A0A9P6Q3J0</accession>
<protein>
    <recommendedName>
        <fullName evidence="10">SDE2-like domain-containing protein</fullName>
    </recommendedName>
</protein>
<evidence type="ECO:0000256" key="5">
    <source>
        <dbReference type="ARBA" id="ARBA00022664"/>
    </source>
</evidence>